<sequence length="554" mass="62467">MDKAIKPKVGCCQRPICTGILFVCLIGGIAAVVCVTFLSPDVRGPTPPPPPAPLEWWQKTIIYQVYPRSFKDSNDDGVGDLRGVIEKLDYFRYLGVGAVWLSPFFTSPMRDFGYDVSNYTEVDAIFGNMTDFEELMTEAHERGIKIIIDFVPNHTSNESAWFEASRRSEEPYKDFYVWNNGTLLENGTRVPPNNWKSVFEGTAWQWDEARQAYYYHAFLASQPDLNYRNHAVREHIKEVLKFWLQKGVDGFRIDAIPHLFEIEDQSMDEPLGATNGFDPNLHKYIKNQPEIFDVVREWRSILDGFGGDRFLLAETVGIPQEARMQYYEAGSVPFFFDLIPLGGKASPCTKSLASCFMETIRDGVNISSGQWPNFVIGNHDNPRIADRMGIQYVDALNMILLTLPGTPTTYYGEELGMHGGDYRGLPPKDPYAITSNNPKENATEGSSLLLYKELASLRQNPAFMNSKIDIPDGDLNEQVLMYGRGTTRGERYLVMAFLGNATSKQLNASSWGLQGKVVFATKLGRRDHMVKLNNVTLNQGEGLVVHLEEVELQA</sequence>
<organism evidence="3 4">
    <name type="scientific">Mya arenaria</name>
    <name type="common">Soft-shell clam</name>
    <dbReference type="NCBI Taxonomy" id="6604"/>
    <lineage>
        <taxon>Eukaryota</taxon>
        <taxon>Metazoa</taxon>
        <taxon>Spiralia</taxon>
        <taxon>Lophotrochozoa</taxon>
        <taxon>Mollusca</taxon>
        <taxon>Bivalvia</taxon>
        <taxon>Autobranchia</taxon>
        <taxon>Heteroconchia</taxon>
        <taxon>Euheterodonta</taxon>
        <taxon>Imparidentia</taxon>
        <taxon>Neoheterodontei</taxon>
        <taxon>Myida</taxon>
        <taxon>Myoidea</taxon>
        <taxon>Myidae</taxon>
        <taxon>Mya</taxon>
    </lineage>
</organism>
<proteinExistence type="predicted"/>
<dbReference type="Pfam" id="PF00128">
    <property type="entry name" value="Alpha-amylase"/>
    <property type="match status" value="1"/>
</dbReference>
<dbReference type="EMBL" id="CP111014">
    <property type="protein sequence ID" value="WAQ98191.1"/>
    <property type="molecule type" value="Genomic_DNA"/>
</dbReference>
<dbReference type="InterPro" id="IPR017853">
    <property type="entry name" value="GH"/>
</dbReference>
<dbReference type="InterPro" id="IPR013780">
    <property type="entry name" value="Glyco_hydro_b"/>
</dbReference>
<evidence type="ECO:0000256" key="1">
    <source>
        <dbReference type="SAM" id="Phobius"/>
    </source>
</evidence>
<dbReference type="Gene3D" id="3.20.20.80">
    <property type="entry name" value="Glycosidases"/>
    <property type="match status" value="1"/>
</dbReference>
<keyword evidence="1" id="KW-0472">Membrane</keyword>
<evidence type="ECO:0000313" key="4">
    <source>
        <dbReference type="Proteomes" id="UP001164746"/>
    </source>
</evidence>
<evidence type="ECO:0000313" key="3">
    <source>
        <dbReference type="EMBL" id="WAQ98191.1"/>
    </source>
</evidence>
<feature type="domain" description="Glycosyl hydrolase family 13 catalytic" evidence="2">
    <location>
        <begin position="64"/>
        <end position="458"/>
    </location>
</feature>
<keyword evidence="1" id="KW-1133">Transmembrane helix</keyword>
<dbReference type="InterPro" id="IPR006047">
    <property type="entry name" value="GH13_cat_dom"/>
</dbReference>
<dbReference type="PANTHER" id="PTHR10357:SF179">
    <property type="entry name" value="NEUTRAL AND BASIC AMINO ACID TRANSPORT PROTEIN RBAT"/>
    <property type="match status" value="1"/>
</dbReference>
<keyword evidence="4" id="KW-1185">Reference proteome</keyword>
<reference evidence="3" key="1">
    <citation type="submission" date="2022-11" db="EMBL/GenBank/DDBJ databases">
        <title>Centuries of genome instability and evolution in soft-shell clam transmissible cancer (bioRxiv).</title>
        <authorList>
            <person name="Hart S.F.M."/>
            <person name="Yonemitsu M.A."/>
            <person name="Giersch R.M."/>
            <person name="Beal B.F."/>
            <person name="Arriagada G."/>
            <person name="Davis B.W."/>
            <person name="Ostrander E.A."/>
            <person name="Goff S.P."/>
            <person name="Metzger M.J."/>
        </authorList>
    </citation>
    <scope>NUCLEOTIDE SEQUENCE</scope>
    <source>
        <strain evidence="3">MELC-2E11</strain>
        <tissue evidence="3">Siphon/mantle</tissue>
    </source>
</reference>
<dbReference type="PANTHER" id="PTHR10357">
    <property type="entry name" value="ALPHA-AMYLASE FAMILY MEMBER"/>
    <property type="match status" value="1"/>
</dbReference>
<name>A0ABY7DKE9_MYAAR</name>
<gene>
    <name evidence="3" type="ORF">MAR_022564</name>
</gene>
<dbReference type="SUPFAM" id="SSF51445">
    <property type="entry name" value="(Trans)glycosidases"/>
    <property type="match status" value="1"/>
</dbReference>
<keyword evidence="1" id="KW-0812">Transmembrane</keyword>
<dbReference type="SMART" id="SM00642">
    <property type="entry name" value="Aamy"/>
    <property type="match status" value="1"/>
</dbReference>
<accession>A0ABY7DKE9</accession>
<feature type="transmembrane region" description="Helical" evidence="1">
    <location>
        <begin position="20"/>
        <end position="39"/>
    </location>
</feature>
<dbReference type="Gene3D" id="3.90.400.10">
    <property type="entry name" value="Oligo-1,6-glucosidase, Domain 2"/>
    <property type="match status" value="1"/>
</dbReference>
<dbReference type="InterPro" id="IPR045857">
    <property type="entry name" value="O16G_dom_2"/>
</dbReference>
<dbReference type="Proteomes" id="UP001164746">
    <property type="component" value="Chromosome 3"/>
</dbReference>
<evidence type="ECO:0000259" key="2">
    <source>
        <dbReference type="SMART" id="SM00642"/>
    </source>
</evidence>
<protein>
    <submittedName>
        <fullName evidence="3">MAL2-like protein</fullName>
    </submittedName>
</protein>
<dbReference type="Gene3D" id="2.60.40.1180">
    <property type="entry name" value="Golgi alpha-mannosidase II"/>
    <property type="match status" value="1"/>
</dbReference>